<evidence type="ECO:0000256" key="3">
    <source>
        <dbReference type="ARBA" id="ARBA00023125"/>
    </source>
</evidence>
<gene>
    <name evidence="6" type="ORF">LR394_25030</name>
</gene>
<dbReference type="FunFam" id="1.10.10.10:FF:000001">
    <property type="entry name" value="LysR family transcriptional regulator"/>
    <property type="match status" value="1"/>
</dbReference>
<dbReference type="Pfam" id="PF00126">
    <property type="entry name" value="HTH_1"/>
    <property type="match status" value="1"/>
</dbReference>
<reference evidence="6" key="1">
    <citation type="submission" date="2021-11" db="EMBL/GenBank/DDBJ databases">
        <title>Streptomyces corallinus and Kineosporia corallina sp. nov., two new coral-derived marine actinobacteria.</title>
        <authorList>
            <person name="Buangrab K."/>
            <person name="Sutthacheep M."/>
            <person name="Yeemin T."/>
            <person name="Harunari E."/>
            <person name="Igarashi Y."/>
            <person name="Sripreechasak P."/>
            <person name="Kanchanasin P."/>
            <person name="Tanasupawat S."/>
            <person name="Phongsopitanun W."/>
        </authorList>
    </citation>
    <scope>NUCLEOTIDE SEQUENCE</scope>
    <source>
        <strain evidence="6">JCM 31032</strain>
    </source>
</reference>
<keyword evidence="7" id="KW-1185">Reference proteome</keyword>
<keyword evidence="3" id="KW-0238">DNA-binding</keyword>
<dbReference type="Proteomes" id="UP001138997">
    <property type="component" value="Unassembled WGS sequence"/>
</dbReference>
<accession>A0A9X1NIG3</accession>
<evidence type="ECO:0000256" key="1">
    <source>
        <dbReference type="ARBA" id="ARBA00009437"/>
    </source>
</evidence>
<evidence type="ECO:0000259" key="5">
    <source>
        <dbReference type="PROSITE" id="PS50931"/>
    </source>
</evidence>
<dbReference type="InterPro" id="IPR036390">
    <property type="entry name" value="WH_DNA-bd_sf"/>
</dbReference>
<dbReference type="PANTHER" id="PTHR30346">
    <property type="entry name" value="TRANSCRIPTIONAL DUAL REGULATOR HCAR-RELATED"/>
    <property type="match status" value="1"/>
</dbReference>
<sequence length="303" mass="32970">MDDRDLRWLILLAETQHVSQAADQLGVPQPTVSRALARLEAEFGAALFDRAGGRLRLNRSGELAVGHAQLVVQEIDTAKERIAELNHPERGLIRLGFLATMGESIVPDVLTRYRRQAPEVRFVLKEGHSTDVVEWVREGRVDLALTGRTRPGADPNWKDVTWTAIERQRLCLLVPAGHALAAHSSIDLKQAAAEQFITFWPRAEVRLLTEQLCRQAGFTPSVAVQTGEVATARALVAAGLGVAVVPAPASAQSTGTNPQSTSVVYLPLNNPGAERQVGIAWPTHGQLSPAVARFLTFLQANRE</sequence>
<dbReference type="PRINTS" id="PR00039">
    <property type="entry name" value="HTHLYSR"/>
</dbReference>
<dbReference type="PANTHER" id="PTHR30346:SF28">
    <property type="entry name" value="HTH-TYPE TRANSCRIPTIONAL REGULATOR CYNR"/>
    <property type="match status" value="1"/>
</dbReference>
<evidence type="ECO:0000313" key="6">
    <source>
        <dbReference type="EMBL" id="MCD5314179.1"/>
    </source>
</evidence>
<keyword evidence="4" id="KW-0804">Transcription</keyword>
<dbReference type="GO" id="GO:0003677">
    <property type="term" value="F:DNA binding"/>
    <property type="evidence" value="ECO:0007669"/>
    <property type="project" value="UniProtKB-KW"/>
</dbReference>
<dbReference type="GO" id="GO:0032993">
    <property type="term" value="C:protein-DNA complex"/>
    <property type="evidence" value="ECO:0007669"/>
    <property type="project" value="TreeGrafter"/>
</dbReference>
<evidence type="ECO:0000313" key="7">
    <source>
        <dbReference type="Proteomes" id="UP001138997"/>
    </source>
</evidence>
<dbReference type="EMBL" id="JAJOMB010000015">
    <property type="protein sequence ID" value="MCD5314179.1"/>
    <property type="molecule type" value="Genomic_DNA"/>
</dbReference>
<keyword evidence="2" id="KW-0805">Transcription regulation</keyword>
<dbReference type="SUPFAM" id="SSF46785">
    <property type="entry name" value="Winged helix' DNA-binding domain"/>
    <property type="match status" value="1"/>
</dbReference>
<comment type="caution">
    <text evidence="6">The sequence shown here is derived from an EMBL/GenBank/DDBJ whole genome shotgun (WGS) entry which is preliminary data.</text>
</comment>
<dbReference type="SUPFAM" id="SSF53850">
    <property type="entry name" value="Periplasmic binding protein-like II"/>
    <property type="match status" value="1"/>
</dbReference>
<dbReference type="Gene3D" id="1.10.10.10">
    <property type="entry name" value="Winged helix-like DNA-binding domain superfamily/Winged helix DNA-binding domain"/>
    <property type="match status" value="1"/>
</dbReference>
<dbReference type="Pfam" id="PF03466">
    <property type="entry name" value="LysR_substrate"/>
    <property type="match status" value="1"/>
</dbReference>
<evidence type="ECO:0000256" key="4">
    <source>
        <dbReference type="ARBA" id="ARBA00023163"/>
    </source>
</evidence>
<dbReference type="PROSITE" id="PS50931">
    <property type="entry name" value="HTH_LYSR"/>
    <property type="match status" value="1"/>
</dbReference>
<organism evidence="6 7">
    <name type="scientific">Kineosporia babensis</name>
    <dbReference type="NCBI Taxonomy" id="499548"/>
    <lineage>
        <taxon>Bacteria</taxon>
        <taxon>Bacillati</taxon>
        <taxon>Actinomycetota</taxon>
        <taxon>Actinomycetes</taxon>
        <taxon>Kineosporiales</taxon>
        <taxon>Kineosporiaceae</taxon>
        <taxon>Kineosporia</taxon>
    </lineage>
</organism>
<name>A0A9X1NIG3_9ACTN</name>
<dbReference type="RefSeq" id="WP_231446479.1">
    <property type="nucleotide sequence ID" value="NZ_JAJOMB010000015.1"/>
</dbReference>
<feature type="domain" description="HTH lysR-type" evidence="5">
    <location>
        <begin position="1"/>
        <end position="58"/>
    </location>
</feature>
<dbReference type="InterPro" id="IPR005119">
    <property type="entry name" value="LysR_subst-bd"/>
</dbReference>
<dbReference type="AlphaFoldDB" id="A0A9X1NIG3"/>
<proteinExistence type="inferred from homology"/>
<dbReference type="InterPro" id="IPR000847">
    <property type="entry name" value="LysR_HTH_N"/>
</dbReference>
<protein>
    <submittedName>
        <fullName evidence="6">LysR substrate-binding domain-containing protein</fullName>
    </submittedName>
</protein>
<evidence type="ECO:0000256" key="2">
    <source>
        <dbReference type="ARBA" id="ARBA00023015"/>
    </source>
</evidence>
<comment type="similarity">
    <text evidence="1">Belongs to the LysR transcriptional regulatory family.</text>
</comment>
<dbReference type="Gene3D" id="3.40.190.290">
    <property type="match status" value="1"/>
</dbReference>
<dbReference type="GO" id="GO:0003700">
    <property type="term" value="F:DNA-binding transcription factor activity"/>
    <property type="evidence" value="ECO:0007669"/>
    <property type="project" value="InterPro"/>
</dbReference>
<dbReference type="InterPro" id="IPR036388">
    <property type="entry name" value="WH-like_DNA-bd_sf"/>
</dbReference>